<dbReference type="InterPro" id="IPR059181">
    <property type="entry name" value="RWDD2A-B_C"/>
</dbReference>
<dbReference type="Pfam" id="PF05773">
    <property type="entry name" value="RWD"/>
    <property type="match status" value="1"/>
</dbReference>
<keyword evidence="3" id="KW-1185">Reference proteome</keyword>
<sequence length="308" mass="34173">MCSATNVMASPASTFEILGAQRADWCSARKRRDATALYTLLRSGWPRPHCWLALAFLSVITEILCVASSQMTSCSEMEDQCAASQMQEFEFLQSMYSPAELSFSHTGGDSMLQPSGITLKLNVEGESVNVEIRVPKFYPYADAPAALVRAEDGTFDCDAMNSELRKWISEQQLGVPLIAEIASWLLENCVRYRKTGKDCSAQQTSSSLTATYSRYFILSHHLYSSTKRSDILTTARKLHLTGFSTPGKPAVIVVEGETNAYVLHADTDKKFMDFREIVPSGGGNAMSDVKQLLSERELGDKFDMLYNM</sequence>
<gene>
    <name evidence="2" type="ORF">CYNAS_LOCUS10405</name>
</gene>
<organism evidence="2 3">
    <name type="scientific">Cylicocyclus nassatus</name>
    <name type="common">Nematode worm</name>
    <dbReference type="NCBI Taxonomy" id="53992"/>
    <lineage>
        <taxon>Eukaryota</taxon>
        <taxon>Metazoa</taxon>
        <taxon>Ecdysozoa</taxon>
        <taxon>Nematoda</taxon>
        <taxon>Chromadorea</taxon>
        <taxon>Rhabditida</taxon>
        <taxon>Rhabditina</taxon>
        <taxon>Rhabditomorpha</taxon>
        <taxon>Strongyloidea</taxon>
        <taxon>Strongylidae</taxon>
        <taxon>Cylicocyclus</taxon>
    </lineage>
</organism>
<dbReference type="PANTHER" id="PTHR15955">
    <property type="entry name" value="RWD DOMAIN CONTAINING PROTEIN 2"/>
    <property type="match status" value="1"/>
</dbReference>
<dbReference type="SUPFAM" id="SSF54495">
    <property type="entry name" value="UBC-like"/>
    <property type="match status" value="1"/>
</dbReference>
<dbReference type="InterPro" id="IPR017359">
    <property type="entry name" value="Phi-like"/>
</dbReference>
<feature type="domain" description="RWD" evidence="1">
    <location>
        <begin position="87"/>
        <end position="192"/>
    </location>
</feature>
<name>A0AA36GUH2_CYLNA</name>
<reference evidence="2" key="1">
    <citation type="submission" date="2023-07" db="EMBL/GenBank/DDBJ databases">
        <authorList>
            <consortium name="CYATHOMIX"/>
        </authorList>
    </citation>
    <scope>NUCLEOTIDE SEQUENCE</scope>
    <source>
        <strain evidence="2">N/A</strain>
    </source>
</reference>
<dbReference type="PANTHER" id="PTHR15955:SF8">
    <property type="entry name" value="RWD DOMAIN-CONTAINING PROTEIN 2B-RELATED"/>
    <property type="match status" value="1"/>
</dbReference>
<dbReference type="Proteomes" id="UP001176961">
    <property type="component" value="Unassembled WGS sequence"/>
</dbReference>
<comment type="caution">
    <text evidence="2">The sequence shown here is derived from an EMBL/GenBank/DDBJ whole genome shotgun (WGS) entry which is preliminary data.</text>
</comment>
<evidence type="ECO:0000259" key="1">
    <source>
        <dbReference type="PROSITE" id="PS50908"/>
    </source>
</evidence>
<dbReference type="PROSITE" id="PS50908">
    <property type="entry name" value="RWD"/>
    <property type="match status" value="1"/>
</dbReference>
<accession>A0AA36GUH2</accession>
<dbReference type="AlphaFoldDB" id="A0AA36GUH2"/>
<dbReference type="CDD" id="cd24163">
    <property type="entry name" value="RWDD2_C"/>
    <property type="match status" value="1"/>
</dbReference>
<evidence type="ECO:0000313" key="2">
    <source>
        <dbReference type="EMBL" id="CAJ0598422.1"/>
    </source>
</evidence>
<protein>
    <recommendedName>
        <fullName evidence="1">RWD domain-containing protein</fullName>
    </recommendedName>
</protein>
<dbReference type="InterPro" id="IPR006575">
    <property type="entry name" value="RWD_dom"/>
</dbReference>
<dbReference type="InterPro" id="IPR016135">
    <property type="entry name" value="UBQ-conjugating_enzyme/RWD"/>
</dbReference>
<evidence type="ECO:0000313" key="3">
    <source>
        <dbReference type="Proteomes" id="UP001176961"/>
    </source>
</evidence>
<proteinExistence type="predicted"/>
<dbReference type="Gene3D" id="3.10.110.10">
    <property type="entry name" value="Ubiquitin Conjugating Enzyme"/>
    <property type="match status" value="1"/>
</dbReference>
<dbReference type="EMBL" id="CATQJL010000223">
    <property type="protein sequence ID" value="CAJ0598422.1"/>
    <property type="molecule type" value="Genomic_DNA"/>
</dbReference>